<dbReference type="AlphaFoldDB" id="A0A1M7ZI59"/>
<dbReference type="Pfam" id="PF01047">
    <property type="entry name" value="MarR"/>
    <property type="match status" value="1"/>
</dbReference>
<organism evidence="6 7">
    <name type="scientific">Pseudoxanthobacter soli DSM 19599</name>
    <dbReference type="NCBI Taxonomy" id="1123029"/>
    <lineage>
        <taxon>Bacteria</taxon>
        <taxon>Pseudomonadati</taxon>
        <taxon>Pseudomonadota</taxon>
        <taxon>Alphaproteobacteria</taxon>
        <taxon>Hyphomicrobiales</taxon>
        <taxon>Segnochrobactraceae</taxon>
        <taxon>Pseudoxanthobacter</taxon>
    </lineage>
</organism>
<dbReference type="InterPro" id="IPR000835">
    <property type="entry name" value="HTH_MarR-typ"/>
</dbReference>
<dbReference type="GO" id="GO:0003677">
    <property type="term" value="F:DNA binding"/>
    <property type="evidence" value="ECO:0007669"/>
    <property type="project" value="UniProtKB-KW"/>
</dbReference>
<keyword evidence="7" id="KW-1185">Reference proteome</keyword>
<evidence type="ECO:0000256" key="4">
    <source>
        <dbReference type="SAM" id="MobiDB-lite"/>
    </source>
</evidence>
<evidence type="ECO:0000256" key="3">
    <source>
        <dbReference type="ARBA" id="ARBA00023163"/>
    </source>
</evidence>
<dbReference type="STRING" id="1123029.SAMN02745172_01737"/>
<dbReference type="RefSeq" id="WP_073627647.1">
    <property type="nucleotide sequence ID" value="NZ_FRXO01000003.1"/>
</dbReference>
<feature type="compositionally biased region" description="Acidic residues" evidence="4">
    <location>
        <begin position="150"/>
        <end position="162"/>
    </location>
</feature>
<gene>
    <name evidence="6" type="ORF">SAMN02745172_01737</name>
</gene>
<keyword evidence="2 6" id="KW-0238">DNA-binding</keyword>
<dbReference type="PRINTS" id="PR00598">
    <property type="entry name" value="HTHMARR"/>
</dbReference>
<dbReference type="InterPro" id="IPR036388">
    <property type="entry name" value="WH-like_DNA-bd_sf"/>
</dbReference>
<sequence>MTFNYRKTVTYRLSQTAKASRGRANAHLSRLGLHAGQETVLKVLADEDGQTMSQLAATLGVQPPTVTKMISRLSAQGFVLRQASQTDGRLARVFLTEFGRERIGDLDRAWKRLEKEALVGLDDKDRKRLRRLLRIVEQNLAAAGGQGLDPADDPEPDLEEEVPPPSPVVVA</sequence>
<protein>
    <submittedName>
        <fullName evidence="6">DNA-binding transcriptional regulator, MarR family</fullName>
    </submittedName>
</protein>
<dbReference type="PANTHER" id="PTHR42756:SF1">
    <property type="entry name" value="TRANSCRIPTIONAL REPRESSOR OF EMRAB OPERON"/>
    <property type="match status" value="1"/>
</dbReference>
<dbReference type="PANTHER" id="PTHR42756">
    <property type="entry name" value="TRANSCRIPTIONAL REGULATOR, MARR"/>
    <property type="match status" value="1"/>
</dbReference>
<evidence type="ECO:0000259" key="5">
    <source>
        <dbReference type="PROSITE" id="PS50995"/>
    </source>
</evidence>
<evidence type="ECO:0000256" key="1">
    <source>
        <dbReference type="ARBA" id="ARBA00023015"/>
    </source>
</evidence>
<dbReference type="InterPro" id="IPR036390">
    <property type="entry name" value="WH_DNA-bd_sf"/>
</dbReference>
<dbReference type="Gene3D" id="1.10.10.10">
    <property type="entry name" value="Winged helix-like DNA-binding domain superfamily/Winged helix DNA-binding domain"/>
    <property type="match status" value="1"/>
</dbReference>
<feature type="domain" description="HTH marR-type" evidence="5">
    <location>
        <begin position="6"/>
        <end position="138"/>
    </location>
</feature>
<dbReference type="Proteomes" id="UP000186406">
    <property type="component" value="Unassembled WGS sequence"/>
</dbReference>
<dbReference type="PROSITE" id="PS50995">
    <property type="entry name" value="HTH_MARR_2"/>
    <property type="match status" value="1"/>
</dbReference>
<keyword evidence="1" id="KW-0805">Transcription regulation</keyword>
<reference evidence="6 7" key="1">
    <citation type="submission" date="2016-12" db="EMBL/GenBank/DDBJ databases">
        <authorList>
            <person name="Song W.-J."/>
            <person name="Kurnit D.M."/>
        </authorList>
    </citation>
    <scope>NUCLEOTIDE SEQUENCE [LARGE SCALE GENOMIC DNA]</scope>
    <source>
        <strain evidence="6 7">DSM 19599</strain>
    </source>
</reference>
<dbReference type="EMBL" id="FRXO01000003">
    <property type="protein sequence ID" value="SHO64512.1"/>
    <property type="molecule type" value="Genomic_DNA"/>
</dbReference>
<proteinExistence type="predicted"/>
<dbReference type="GO" id="GO:0003700">
    <property type="term" value="F:DNA-binding transcription factor activity"/>
    <property type="evidence" value="ECO:0007669"/>
    <property type="project" value="InterPro"/>
</dbReference>
<accession>A0A1M7ZI59</accession>
<dbReference type="OrthoDB" id="8448256at2"/>
<name>A0A1M7ZI59_9HYPH</name>
<keyword evidence="3" id="KW-0804">Transcription</keyword>
<dbReference type="SUPFAM" id="SSF46785">
    <property type="entry name" value="Winged helix' DNA-binding domain"/>
    <property type="match status" value="1"/>
</dbReference>
<dbReference type="SMART" id="SM00347">
    <property type="entry name" value="HTH_MARR"/>
    <property type="match status" value="1"/>
</dbReference>
<feature type="region of interest" description="Disordered" evidence="4">
    <location>
        <begin position="143"/>
        <end position="171"/>
    </location>
</feature>
<evidence type="ECO:0000313" key="7">
    <source>
        <dbReference type="Proteomes" id="UP000186406"/>
    </source>
</evidence>
<evidence type="ECO:0000313" key="6">
    <source>
        <dbReference type="EMBL" id="SHO64512.1"/>
    </source>
</evidence>
<evidence type="ECO:0000256" key="2">
    <source>
        <dbReference type="ARBA" id="ARBA00023125"/>
    </source>
</evidence>